<reference evidence="1 2" key="1">
    <citation type="journal article" date="2015" name="PLoS Negl. Trop. Dis.">
        <title>Distribution of Plasmids in Distinct Leptospira Pathogenic Species.</title>
        <authorList>
            <person name="Wang Y."/>
            <person name="Zhuang X."/>
            <person name="Zhong Y."/>
            <person name="Zhang C."/>
            <person name="Zhang Y."/>
            <person name="Zeng L."/>
            <person name="Zhu Y."/>
            <person name="He P."/>
            <person name="Dong K."/>
            <person name="Pal U."/>
            <person name="Guo X."/>
            <person name="Qin J."/>
        </authorList>
    </citation>
    <scope>NUCLEOTIDE SEQUENCE [LARGE SCALE GENOMIC DNA]</scope>
    <source>
        <strain evidence="1 2">56604</strain>
    </source>
</reference>
<evidence type="ECO:0000313" key="1">
    <source>
        <dbReference type="EMBL" id="ALO26957.1"/>
    </source>
</evidence>
<evidence type="ECO:0000313" key="2">
    <source>
        <dbReference type="Proteomes" id="UP000058857"/>
    </source>
</evidence>
<organism evidence="1">
    <name type="scientific">Leptospira borgpetersenii serovar Ballum</name>
    <dbReference type="NCBI Taxonomy" id="280505"/>
    <lineage>
        <taxon>Bacteria</taxon>
        <taxon>Pseudomonadati</taxon>
        <taxon>Spirochaetota</taxon>
        <taxon>Spirochaetia</taxon>
        <taxon>Leptospirales</taxon>
        <taxon>Leptospiraceae</taxon>
        <taxon>Leptospira</taxon>
    </lineage>
</organism>
<protein>
    <submittedName>
        <fullName evidence="1">Uncharacterized protein</fullName>
    </submittedName>
</protein>
<accession>A0A0S2IU02</accession>
<dbReference type="Proteomes" id="UP000058857">
    <property type="component" value="Chromosome 1"/>
</dbReference>
<dbReference type="EMBL" id="CP012029">
    <property type="protein sequence ID" value="ALO26957.1"/>
    <property type="molecule type" value="Genomic_DNA"/>
</dbReference>
<name>A0A0S2IU02_LEPBO</name>
<proteinExistence type="predicted"/>
<dbReference type="PATRIC" id="fig|280505.15.peg.2670"/>
<gene>
    <name evidence="1" type="ORF">LBBP_02736</name>
</gene>
<sequence length="167" mass="19893">MTPFQYYKFSRKFKSEKDPEFLSYLLDEYNSFGPSPLFYEFKEPYYATNDKTTLESDLKFLQILLEKGFSLKVRSLPEHTHSYPGGGVAVTNCAIDTILESDSKILMSLLKSQNLSDYSCRGFYEVYYQSWIFYPDEKKKTQEKIKKFKLDSFFPEFEEESYLFKRE</sequence>
<dbReference type="AlphaFoldDB" id="A0A0S2IU02"/>